<gene>
    <name evidence="3" type="ORF">HPP92_028797</name>
    <name evidence="2" type="ORF">HPP92_028808</name>
</gene>
<accession>A0A835P7T9</accession>
<comment type="caution">
    <text evidence="3">The sequence shown here is derived from an EMBL/GenBank/DDBJ whole genome shotgun (WGS) entry which is preliminary data.</text>
</comment>
<dbReference type="EMBL" id="JADCNM010000574">
    <property type="protein sequence ID" value="KAG0446501.1"/>
    <property type="molecule type" value="Genomic_DNA"/>
</dbReference>
<name>A0A835P7T9_VANPL</name>
<dbReference type="Proteomes" id="UP000639772">
    <property type="component" value="Unassembled WGS sequence"/>
</dbReference>
<evidence type="ECO:0000256" key="1">
    <source>
        <dbReference type="SAM" id="Phobius"/>
    </source>
</evidence>
<sequence length="185" mass="21405">MDLVLHVLYSSRELESVTSTWTALIRTTRLKYKRDAASKHQCKCGGCILNTRVRRIDYMSSGSYLLLRYNAIDQKNVTWWLSREKVRPLRYHDHKVNTLQYSSLKPKVPDRRKNTYKMKMHIVAHDMKIKVGWLKFAFEALLQQAENAYFKEMAKNEHGLAIVWAMIVGISAVLCGPCVTVGKGK</sequence>
<keyword evidence="1" id="KW-0472">Membrane</keyword>
<evidence type="ECO:0000313" key="2">
    <source>
        <dbReference type="EMBL" id="KAG0446501.1"/>
    </source>
</evidence>
<dbReference type="Proteomes" id="UP000636800">
    <property type="component" value="Unassembled WGS sequence"/>
</dbReference>
<feature type="transmembrane region" description="Helical" evidence="1">
    <location>
        <begin position="160"/>
        <end position="182"/>
    </location>
</feature>
<keyword evidence="4" id="KW-1185">Reference proteome</keyword>
<evidence type="ECO:0000313" key="4">
    <source>
        <dbReference type="Proteomes" id="UP000636800"/>
    </source>
</evidence>
<reference evidence="4 5" key="1">
    <citation type="journal article" date="2020" name="Nat. Food">
        <title>A phased Vanilla planifolia genome enables genetic improvement of flavour and production.</title>
        <authorList>
            <person name="Hasing T."/>
            <person name="Tang H."/>
            <person name="Brym M."/>
            <person name="Khazi F."/>
            <person name="Huang T."/>
            <person name="Chambers A.H."/>
        </authorList>
    </citation>
    <scope>NUCLEOTIDE SEQUENCE [LARGE SCALE GENOMIC DNA]</scope>
    <source>
        <tissue evidence="3">Leaf</tissue>
    </source>
</reference>
<keyword evidence="1" id="KW-1133">Transmembrane helix</keyword>
<evidence type="ECO:0000313" key="5">
    <source>
        <dbReference type="Proteomes" id="UP000639772"/>
    </source>
</evidence>
<protein>
    <submittedName>
        <fullName evidence="3">Uncharacterized protein</fullName>
    </submittedName>
</protein>
<dbReference type="AlphaFoldDB" id="A0A835P7T9"/>
<keyword evidence="1" id="KW-0812">Transmembrane</keyword>
<dbReference type="EMBL" id="JADCNL010000573">
    <property type="protein sequence ID" value="KAG0446508.1"/>
    <property type="molecule type" value="Genomic_DNA"/>
</dbReference>
<proteinExistence type="predicted"/>
<evidence type="ECO:0000313" key="3">
    <source>
        <dbReference type="EMBL" id="KAG0446508.1"/>
    </source>
</evidence>
<organism evidence="3 4">
    <name type="scientific">Vanilla planifolia</name>
    <name type="common">Vanilla</name>
    <dbReference type="NCBI Taxonomy" id="51239"/>
    <lineage>
        <taxon>Eukaryota</taxon>
        <taxon>Viridiplantae</taxon>
        <taxon>Streptophyta</taxon>
        <taxon>Embryophyta</taxon>
        <taxon>Tracheophyta</taxon>
        <taxon>Spermatophyta</taxon>
        <taxon>Magnoliopsida</taxon>
        <taxon>Liliopsida</taxon>
        <taxon>Asparagales</taxon>
        <taxon>Orchidaceae</taxon>
        <taxon>Vanilloideae</taxon>
        <taxon>Vanilleae</taxon>
        <taxon>Vanilla</taxon>
    </lineage>
</organism>